<protein>
    <submittedName>
        <fullName evidence="1">Uncharacterized protein</fullName>
    </submittedName>
</protein>
<name>A0A7G9TCV7_PSEMX</name>
<dbReference type="Proteomes" id="UP000515838">
    <property type="component" value="Chromosome"/>
</dbReference>
<organism evidence="1 2">
    <name type="scientific">Pseudoxanthomonas mexicana</name>
    <dbReference type="NCBI Taxonomy" id="128785"/>
    <lineage>
        <taxon>Bacteria</taxon>
        <taxon>Pseudomonadati</taxon>
        <taxon>Pseudomonadota</taxon>
        <taxon>Gammaproteobacteria</taxon>
        <taxon>Lysobacterales</taxon>
        <taxon>Lysobacteraceae</taxon>
        <taxon>Pseudoxanthomonas</taxon>
    </lineage>
</organism>
<accession>A0A7G9TCV7</accession>
<reference evidence="1 2" key="1">
    <citation type="submission" date="2020-08" db="EMBL/GenBank/DDBJ databases">
        <title>Streptomycin Non-resistant strain, P. mexicana.</title>
        <authorList>
            <person name="Ganesh-Kumar S."/>
            <person name="Zhe T."/>
            <person name="Yu Z."/>
            <person name="Min Y."/>
        </authorList>
    </citation>
    <scope>NUCLEOTIDE SEQUENCE [LARGE SCALE GENOMIC DNA]</scope>
    <source>
        <strain evidence="1 2">GTZY2</strain>
    </source>
</reference>
<dbReference type="OrthoDB" id="886735at2"/>
<evidence type="ECO:0000313" key="2">
    <source>
        <dbReference type="Proteomes" id="UP000515838"/>
    </source>
</evidence>
<sequence>MRPAPEIVGFEFDWLAIDKEGRLALFSTAGSGMAPKSAIDARESLDAVLSLIETPNWGTVHVWDDYASVGLYVYDWDLSSGVYRRLRVPAGSANRAPLASLKIVGGVPRVDCDFAFQDDIRPEILR</sequence>
<dbReference type="RefSeq" id="WP_162108737.1">
    <property type="nucleotide sequence ID" value="NZ_CP060731.1"/>
</dbReference>
<gene>
    <name evidence="1" type="ORF">IAE60_00345</name>
</gene>
<proteinExistence type="predicted"/>
<evidence type="ECO:0000313" key="1">
    <source>
        <dbReference type="EMBL" id="QNN77932.1"/>
    </source>
</evidence>
<dbReference type="AlphaFoldDB" id="A0A7G9TCV7"/>
<dbReference type="EMBL" id="CP060731">
    <property type="protein sequence ID" value="QNN77932.1"/>
    <property type="molecule type" value="Genomic_DNA"/>
</dbReference>
<dbReference type="GeneID" id="81469391"/>